<dbReference type="Proteomes" id="UP001155182">
    <property type="component" value="Unassembled WGS sequence"/>
</dbReference>
<dbReference type="EMBL" id="JAMWYS010000050">
    <property type="protein sequence ID" value="MCO4293942.1"/>
    <property type="molecule type" value="Genomic_DNA"/>
</dbReference>
<protein>
    <submittedName>
        <fullName evidence="2">DUF2249 domain-containing protein</fullName>
    </submittedName>
</protein>
<proteinExistence type="predicted"/>
<feature type="domain" description="DUF2249" evidence="1">
    <location>
        <begin position="9"/>
        <end position="69"/>
    </location>
</feature>
<evidence type="ECO:0000313" key="3">
    <source>
        <dbReference type="Proteomes" id="UP001155182"/>
    </source>
</evidence>
<dbReference type="RefSeq" id="WP_252588671.1">
    <property type="nucleotide sequence ID" value="NZ_JAMWYS010000050.1"/>
</dbReference>
<dbReference type="InterPro" id="IPR018720">
    <property type="entry name" value="DUF2249"/>
</dbReference>
<accession>A0A9X2F399</accession>
<reference evidence="2" key="1">
    <citation type="submission" date="2022-06" db="EMBL/GenBank/DDBJ databases">
        <title>Solitalea sp. MAHUQ-68 isolated from rhizospheric soil.</title>
        <authorList>
            <person name="Huq M.A."/>
        </authorList>
    </citation>
    <scope>NUCLEOTIDE SEQUENCE</scope>
    <source>
        <strain evidence="2">MAHUQ-68</strain>
    </source>
</reference>
<keyword evidence="3" id="KW-1185">Reference proteome</keyword>
<evidence type="ECO:0000259" key="1">
    <source>
        <dbReference type="Pfam" id="PF10006"/>
    </source>
</evidence>
<feature type="domain" description="DUF2249" evidence="1">
    <location>
        <begin position="112"/>
        <end position="169"/>
    </location>
</feature>
<sequence length="176" mass="20359">METENLVLLDVRPLLAQKQDPFKQIMETVNTLPTGSGLHLITPFEPVPLYVIMQSKGFVCRTERISNNEVHTYFEPESLAVKSHSNEPEINLDFNDETFTSLVNAFKGKLHEVDVRELEMPQPMLTILAELEHLPADHALLVHHKKVPLFLLPELKARDFEYLIYNKEKVELLIFR</sequence>
<gene>
    <name evidence="2" type="ORF">NF867_13840</name>
</gene>
<dbReference type="Pfam" id="PF10006">
    <property type="entry name" value="DUF2249"/>
    <property type="match status" value="2"/>
</dbReference>
<comment type="caution">
    <text evidence="2">The sequence shown here is derived from an EMBL/GenBank/DDBJ whole genome shotgun (WGS) entry which is preliminary data.</text>
</comment>
<evidence type="ECO:0000313" key="2">
    <source>
        <dbReference type="EMBL" id="MCO4293942.1"/>
    </source>
</evidence>
<dbReference type="AlphaFoldDB" id="A0A9X2F399"/>
<name>A0A9X2F399_9SPHI</name>
<organism evidence="2 3">
    <name type="scientific">Solitalea agri</name>
    <dbReference type="NCBI Taxonomy" id="2953739"/>
    <lineage>
        <taxon>Bacteria</taxon>
        <taxon>Pseudomonadati</taxon>
        <taxon>Bacteroidota</taxon>
        <taxon>Sphingobacteriia</taxon>
        <taxon>Sphingobacteriales</taxon>
        <taxon>Sphingobacteriaceae</taxon>
        <taxon>Solitalea</taxon>
    </lineage>
</organism>